<accession>A0A0D3HLM6</accession>
<evidence type="ECO:0000256" key="5">
    <source>
        <dbReference type="ARBA" id="ARBA00023295"/>
    </source>
</evidence>
<reference evidence="8" key="1">
    <citation type="journal article" date="2009" name="Rice">
        <title>De Novo Next Generation Sequencing of Plant Genomes.</title>
        <authorList>
            <person name="Rounsley S."/>
            <person name="Marri P.R."/>
            <person name="Yu Y."/>
            <person name="He R."/>
            <person name="Sisneros N."/>
            <person name="Goicoechea J.L."/>
            <person name="Lee S.J."/>
            <person name="Angelova A."/>
            <person name="Kudrna D."/>
            <person name="Luo M."/>
            <person name="Affourtit J."/>
            <person name="Desany B."/>
            <person name="Knight J."/>
            <person name="Niazi F."/>
            <person name="Egholm M."/>
            <person name="Wing R.A."/>
        </authorList>
    </citation>
    <scope>NUCLEOTIDE SEQUENCE [LARGE SCALE GENOMIC DNA]</scope>
    <source>
        <strain evidence="8">cv. IRGC 105608</strain>
    </source>
</reference>
<dbReference type="Pfam" id="PF00704">
    <property type="entry name" value="Glyco_hydro_18"/>
    <property type="match status" value="1"/>
</dbReference>
<name>A0A0D3HLM6_9ORYZ</name>
<sequence length="477" mass="52470">MLTFSTSSSLHSQPLHHLSPMEQERVGAAMIFLILAFLSEVSASMSQQQQQQCGGASSAGVRAGYWQPSSSHYSPLGSIDTSLYSHLYYSSLSIDETRCAVALPSSGEESSILSNFSSSIKSSGGGFVVKTILSIGTDEFREDVSNAAFSRMASEKNLRRAFINSSIELARANGFDGLDLAWRFPATQLDMENLGALLTEWRAEIMEDTTNRSSEPLLLTATVYFSNHLFDMADTNLNYPIDDMSSSLDWVNIITFGMHKNSNVTTADAPLYDKDSHFSASYGVISWLDAGLPPCKLVMGIPLFGRSWFLRNKDKNGLGAPTAAAGTKQRKSNQIGIIAYAEIEEYLKSQSVFVTHDDQSVADYFYSGDLWVSFDSAVVVQEKVEFVAKSQLLGYFLSTISFDDSNYTLSKQASQSWNQYHVSSYAQGSFGIMQEGAIIQDLHASTGSPSSWYSKTLSYLLLSIILVLEVLSYQEQP</sequence>
<dbReference type="Gene3D" id="3.20.20.80">
    <property type="entry name" value="Glycosidases"/>
    <property type="match status" value="1"/>
</dbReference>
<dbReference type="AlphaFoldDB" id="A0A0D3HLM6"/>
<evidence type="ECO:0000259" key="7">
    <source>
        <dbReference type="PROSITE" id="PS51910"/>
    </source>
</evidence>
<dbReference type="InterPro" id="IPR050314">
    <property type="entry name" value="Glycosyl_Hydrlase_18"/>
</dbReference>
<dbReference type="InterPro" id="IPR017853">
    <property type="entry name" value="GH"/>
</dbReference>
<evidence type="ECO:0000256" key="2">
    <source>
        <dbReference type="ARBA" id="ARBA00022729"/>
    </source>
</evidence>
<dbReference type="InterPro" id="IPR001223">
    <property type="entry name" value="Glyco_hydro18_cat"/>
</dbReference>
<organism evidence="8">
    <name type="scientific">Oryza barthii</name>
    <dbReference type="NCBI Taxonomy" id="65489"/>
    <lineage>
        <taxon>Eukaryota</taxon>
        <taxon>Viridiplantae</taxon>
        <taxon>Streptophyta</taxon>
        <taxon>Embryophyta</taxon>
        <taxon>Tracheophyta</taxon>
        <taxon>Spermatophyta</taxon>
        <taxon>Magnoliopsida</taxon>
        <taxon>Liliopsida</taxon>
        <taxon>Poales</taxon>
        <taxon>Poaceae</taxon>
        <taxon>BOP clade</taxon>
        <taxon>Oryzoideae</taxon>
        <taxon>Oryzeae</taxon>
        <taxon>Oryzinae</taxon>
        <taxon>Oryza</taxon>
    </lineage>
</organism>
<dbReference type="InterPro" id="IPR029070">
    <property type="entry name" value="Chitinase_insertion_sf"/>
</dbReference>
<dbReference type="HOGENOM" id="CLU_002833_3_2_1"/>
<dbReference type="GO" id="GO:0006032">
    <property type="term" value="P:chitin catabolic process"/>
    <property type="evidence" value="ECO:0007669"/>
    <property type="project" value="TreeGrafter"/>
</dbReference>
<dbReference type="PaxDb" id="65489-OBART11G12890.1"/>
<dbReference type="PANTHER" id="PTHR11177">
    <property type="entry name" value="CHITINASE"/>
    <property type="match status" value="1"/>
</dbReference>
<dbReference type="STRING" id="65489.A0A0D3HLM6"/>
<dbReference type="Gramene" id="OBART11G12890.1">
    <property type="protein sequence ID" value="OBART11G12890.1"/>
    <property type="gene ID" value="OBART11G12890"/>
</dbReference>
<feature type="domain" description="GH18" evidence="7">
    <location>
        <begin position="60"/>
        <end position="420"/>
    </location>
</feature>
<feature type="chain" id="PRO_5002277006" description="GH18 domain-containing protein" evidence="6">
    <location>
        <begin position="44"/>
        <end position="477"/>
    </location>
</feature>
<evidence type="ECO:0000256" key="4">
    <source>
        <dbReference type="ARBA" id="ARBA00023180"/>
    </source>
</evidence>
<feature type="signal peptide" evidence="6">
    <location>
        <begin position="1"/>
        <end position="43"/>
    </location>
</feature>
<dbReference type="eggNOG" id="KOG2806">
    <property type="taxonomic scope" value="Eukaryota"/>
</dbReference>
<dbReference type="GO" id="GO:0004568">
    <property type="term" value="F:chitinase activity"/>
    <property type="evidence" value="ECO:0007669"/>
    <property type="project" value="TreeGrafter"/>
</dbReference>
<protein>
    <recommendedName>
        <fullName evidence="7">GH18 domain-containing protein</fullName>
    </recommendedName>
</protein>
<dbReference type="SUPFAM" id="SSF51445">
    <property type="entry name" value="(Trans)glycosidases"/>
    <property type="match status" value="1"/>
</dbReference>
<dbReference type="SMART" id="SM00636">
    <property type="entry name" value="Glyco_18"/>
    <property type="match status" value="1"/>
</dbReference>
<dbReference type="Proteomes" id="UP000026960">
    <property type="component" value="Chromosome 11"/>
</dbReference>
<proteinExistence type="inferred from homology"/>
<keyword evidence="9" id="KW-1185">Reference proteome</keyword>
<evidence type="ECO:0000256" key="6">
    <source>
        <dbReference type="SAM" id="SignalP"/>
    </source>
</evidence>
<dbReference type="EnsemblPlants" id="OBART11G12890.1">
    <property type="protein sequence ID" value="OBART11G12890.1"/>
    <property type="gene ID" value="OBART11G12890"/>
</dbReference>
<evidence type="ECO:0000313" key="9">
    <source>
        <dbReference type="Proteomes" id="UP000026960"/>
    </source>
</evidence>
<reference evidence="8" key="2">
    <citation type="submission" date="2015-03" db="UniProtKB">
        <authorList>
            <consortium name="EnsemblPlants"/>
        </authorList>
    </citation>
    <scope>IDENTIFICATION</scope>
</reference>
<keyword evidence="3" id="KW-0378">Hydrolase</keyword>
<dbReference type="FunFam" id="3.10.50.10:FF:000003">
    <property type="entry name" value="Class V chitinase CHIT5b"/>
    <property type="match status" value="1"/>
</dbReference>
<comment type="similarity">
    <text evidence="1">Belongs to the glycosyl hydrolase 18 family. Chitinase class V subfamily.</text>
</comment>
<evidence type="ECO:0000256" key="1">
    <source>
        <dbReference type="ARBA" id="ARBA00008682"/>
    </source>
</evidence>
<dbReference type="PROSITE" id="PS51910">
    <property type="entry name" value="GH18_2"/>
    <property type="match status" value="1"/>
</dbReference>
<dbReference type="Gene3D" id="3.10.50.10">
    <property type="match status" value="1"/>
</dbReference>
<dbReference type="InterPro" id="IPR011583">
    <property type="entry name" value="Chitinase_II/V-like_cat"/>
</dbReference>
<dbReference type="PANTHER" id="PTHR11177:SF347">
    <property type="entry name" value="GLYCOSYL HYDROLASES FAMILY 18 PROTEIN, EXPRESSED"/>
    <property type="match status" value="1"/>
</dbReference>
<evidence type="ECO:0000313" key="8">
    <source>
        <dbReference type="EnsemblPlants" id="OBART11G12890.1"/>
    </source>
</evidence>
<dbReference type="GO" id="GO:0005576">
    <property type="term" value="C:extracellular region"/>
    <property type="evidence" value="ECO:0007669"/>
    <property type="project" value="TreeGrafter"/>
</dbReference>
<dbReference type="GO" id="GO:0005975">
    <property type="term" value="P:carbohydrate metabolic process"/>
    <property type="evidence" value="ECO:0007669"/>
    <property type="project" value="InterPro"/>
</dbReference>
<evidence type="ECO:0000256" key="3">
    <source>
        <dbReference type="ARBA" id="ARBA00022801"/>
    </source>
</evidence>
<keyword evidence="2 6" id="KW-0732">Signal</keyword>
<dbReference type="GO" id="GO:0008061">
    <property type="term" value="F:chitin binding"/>
    <property type="evidence" value="ECO:0007669"/>
    <property type="project" value="InterPro"/>
</dbReference>
<dbReference type="FunFam" id="3.20.20.80:FF:000127">
    <property type="entry name" value="Glycosyl hydrolases family 18 protein, expressed"/>
    <property type="match status" value="1"/>
</dbReference>
<dbReference type="SUPFAM" id="SSF54556">
    <property type="entry name" value="Chitinase insertion domain"/>
    <property type="match status" value="1"/>
</dbReference>
<keyword evidence="4" id="KW-0325">Glycoprotein</keyword>
<keyword evidence="5" id="KW-0326">Glycosidase</keyword>